<dbReference type="PANTHER" id="PTHR43317:SF3">
    <property type="entry name" value="BLR2883 PROTEIN"/>
    <property type="match status" value="1"/>
</dbReference>
<evidence type="ECO:0000313" key="2">
    <source>
        <dbReference type="EMBL" id="ATX79903.1"/>
    </source>
</evidence>
<dbReference type="SUPFAM" id="SSF53335">
    <property type="entry name" value="S-adenosyl-L-methionine-dependent methyltransferases"/>
    <property type="match status" value="1"/>
</dbReference>
<name>A0A2K8KYC0_MARES</name>
<dbReference type="KEGG" id="maes:Ga0123461_1489"/>
<dbReference type="Proteomes" id="UP000231701">
    <property type="component" value="Chromosome"/>
</dbReference>
<dbReference type="Gene3D" id="3.40.50.150">
    <property type="entry name" value="Vaccinia Virus protein VP39"/>
    <property type="match status" value="1"/>
</dbReference>
<organism evidence="2 3">
    <name type="scientific">Mariprofundus aestuarium</name>
    <dbReference type="NCBI Taxonomy" id="1921086"/>
    <lineage>
        <taxon>Bacteria</taxon>
        <taxon>Pseudomonadati</taxon>
        <taxon>Pseudomonadota</taxon>
        <taxon>Candidatius Mariprofundia</taxon>
        <taxon>Mariprofundales</taxon>
        <taxon>Mariprofundaceae</taxon>
        <taxon>Mariprofundus</taxon>
    </lineage>
</organism>
<sequence length="224" mass="24810">MIPFRLIDEATEHGTTMRLYKRGIDYSIRVDKAGDLMNSRLHYSEDMLAELACKAIAGRKKPHMLVGGLGMGYTLAAVLANTTDCAQVTVSELMSAVVRWNREYLGILAGCPIEDERVHILEQDVGKVMKENKNGFDAIMLDVDNGPDGFTRDDNDALYGLRGLNNAYDALKPGGVLTVWSASKDQAFTQRMMKVGFKVDQKQVRSLSEKSGVQHTIWIGIRPG</sequence>
<dbReference type="AlphaFoldDB" id="A0A2K8KYC0"/>
<gene>
    <name evidence="2" type="ORF">Ga0123461_1489</name>
</gene>
<reference evidence="2 3" key="1">
    <citation type="submission" date="2016-12" db="EMBL/GenBank/DDBJ databases">
        <title>Isolation and genomic insights into novel planktonic Zetaproteobacteria from stratified waters of the Chesapeake Bay.</title>
        <authorList>
            <person name="McAllister S.M."/>
            <person name="Kato S."/>
            <person name="Chan C.S."/>
            <person name="Chiu B.K."/>
            <person name="Field E.K."/>
        </authorList>
    </citation>
    <scope>NUCLEOTIDE SEQUENCE [LARGE SCALE GENOMIC DNA]</scope>
    <source>
        <strain evidence="2 3">CP-5</strain>
    </source>
</reference>
<evidence type="ECO:0000256" key="1">
    <source>
        <dbReference type="ARBA" id="ARBA00023115"/>
    </source>
</evidence>
<keyword evidence="3" id="KW-1185">Reference proteome</keyword>
<dbReference type="PANTHER" id="PTHR43317">
    <property type="entry name" value="THERMOSPERMINE SYNTHASE ACAULIS5"/>
    <property type="match status" value="1"/>
</dbReference>
<keyword evidence="1" id="KW-0620">Polyamine biosynthesis</keyword>
<dbReference type="RefSeq" id="WP_100277735.1">
    <property type="nucleotide sequence ID" value="NZ_CP018799.1"/>
</dbReference>
<dbReference type="CDD" id="cd02440">
    <property type="entry name" value="AdoMet_MTases"/>
    <property type="match status" value="1"/>
</dbReference>
<proteinExistence type="predicted"/>
<evidence type="ECO:0000313" key="3">
    <source>
        <dbReference type="Proteomes" id="UP000231701"/>
    </source>
</evidence>
<dbReference type="EMBL" id="CP018799">
    <property type="protein sequence ID" value="ATX79903.1"/>
    <property type="molecule type" value="Genomic_DNA"/>
</dbReference>
<protein>
    <submittedName>
        <fullName evidence="2">Spermine/spermidine synthase</fullName>
    </submittedName>
</protein>
<dbReference type="GO" id="GO:0006596">
    <property type="term" value="P:polyamine biosynthetic process"/>
    <property type="evidence" value="ECO:0007669"/>
    <property type="project" value="UniProtKB-KW"/>
</dbReference>
<dbReference type="InterPro" id="IPR029063">
    <property type="entry name" value="SAM-dependent_MTases_sf"/>
</dbReference>
<dbReference type="OrthoDB" id="9793351at2"/>
<dbReference type="Pfam" id="PF01564">
    <property type="entry name" value="Spermine_synth"/>
    <property type="match status" value="1"/>
</dbReference>
<accession>A0A2K8KYC0</accession>